<dbReference type="EMBL" id="KI691746">
    <property type="protein sequence ID" value="ETM51868.1"/>
    <property type="molecule type" value="Genomic_DNA"/>
</dbReference>
<feature type="region of interest" description="Disordered" evidence="1">
    <location>
        <begin position="41"/>
        <end position="75"/>
    </location>
</feature>
<dbReference type="Proteomes" id="UP000054532">
    <property type="component" value="Unassembled WGS sequence"/>
</dbReference>
<evidence type="ECO:0000256" key="1">
    <source>
        <dbReference type="SAM" id="MobiDB-lite"/>
    </source>
</evidence>
<organism evidence="2">
    <name type="scientific">Phytophthora nicotianae</name>
    <name type="common">Potato buckeye rot agent</name>
    <name type="synonym">Phytophthora parasitica</name>
    <dbReference type="NCBI Taxonomy" id="4792"/>
    <lineage>
        <taxon>Eukaryota</taxon>
        <taxon>Sar</taxon>
        <taxon>Stramenopiles</taxon>
        <taxon>Oomycota</taxon>
        <taxon>Peronosporomycetes</taxon>
        <taxon>Peronosporales</taxon>
        <taxon>Peronosporaceae</taxon>
        <taxon>Phytophthora</taxon>
    </lineage>
</organism>
<dbReference type="AlphaFoldDB" id="W2NV88"/>
<accession>W2NV88</accession>
<reference evidence="2" key="1">
    <citation type="submission" date="2013-11" db="EMBL/GenBank/DDBJ databases">
        <title>The Genome Sequence of Phytophthora parasitica IAC_01/95.</title>
        <authorList>
            <consortium name="The Broad Institute Genomics Platform"/>
            <person name="Russ C."/>
            <person name="Tyler B."/>
            <person name="Panabieres F."/>
            <person name="Shan W."/>
            <person name="Tripathy S."/>
            <person name="Grunwald N."/>
            <person name="Machado M."/>
            <person name="Johnson C.S."/>
            <person name="Arredondo F."/>
            <person name="Hong C."/>
            <person name="Coffey M."/>
            <person name="Young S.K."/>
            <person name="Zeng Q."/>
            <person name="Gargeya S."/>
            <person name="Fitzgerald M."/>
            <person name="Abouelleil A."/>
            <person name="Alvarado L."/>
            <person name="Chapman S.B."/>
            <person name="Gainer-Dewar J."/>
            <person name="Goldberg J."/>
            <person name="Griggs A."/>
            <person name="Gujja S."/>
            <person name="Hansen M."/>
            <person name="Howarth C."/>
            <person name="Imamovic A."/>
            <person name="Ireland A."/>
            <person name="Larimer J."/>
            <person name="McCowan C."/>
            <person name="Murphy C."/>
            <person name="Pearson M."/>
            <person name="Poon T.W."/>
            <person name="Priest M."/>
            <person name="Roberts A."/>
            <person name="Saif S."/>
            <person name="Shea T."/>
            <person name="Sykes S."/>
            <person name="Wortman J."/>
            <person name="Nusbaum C."/>
            <person name="Birren B."/>
        </authorList>
    </citation>
    <scope>NUCLEOTIDE SEQUENCE [LARGE SCALE GENOMIC DNA]</scope>
    <source>
        <strain evidence="2">IAC_01/95</strain>
    </source>
</reference>
<dbReference type="VEuPathDB" id="FungiDB:PPTG_08870"/>
<sequence length="106" mass="12752">MLQSLSEQLNLVFFDLSSRASTGSGDEDIMKLMRMQLLQSQVDGRTQREERRLRQEEERLPWEGERHQRDQDRLDERLRREEADHRHEQLMQMMMTVVGAAFKPHE</sequence>
<proteinExistence type="predicted"/>
<protein>
    <submittedName>
        <fullName evidence="2">Uncharacterized protein</fullName>
    </submittedName>
</protein>
<feature type="compositionally biased region" description="Basic and acidic residues" evidence="1">
    <location>
        <begin position="45"/>
        <end position="75"/>
    </location>
</feature>
<name>W2NV88_PHYNI</name>
<evidence type="ECO:0000313" key="2">
    <source>
        <dbReference type="EMBL" id="ETM51868.1"/>
    </source>
</evidence>
<gene>
    <name evidence="2" type="ORF">L914_04390</name>
</gene>